<dbReference type="InterPro" id="IPR000210">
    <property type="entry name" value="BTB/POZ_dom"/>
</dbReference>
<protein>
    <submittedName>
        <fullName evidence="3">BTB domain-containing protein</fullName>
    </submittedName>
</protein>
<proteinExistence type="predicted"/>
<dbReference type="Pfam" id="PF07707">
    <property type="entry name" value="BACK"/>
    <property type="match status" value="1"/>
</dbReference>
<dbReference type="SUPFAM" id="SSF49785">
    <property type="entry name" value="Galactose-binding domain-like"/>
    <property type="match status" value="1"/>
</dbReference>
<dbReference type="InterPro" id="IPR011705">
    <property type="entry name" value="BACK"/>
</dbReference>
<dbReference type="WBParaSite" id="Pan_g15893.t1">
    <property type="protein sequence ID" value="Pan_g15893.t1"/>
    <property type="gene ID" value="Pan_g15893"/>
</dbReference>
<dbReference type="GO" id="GO:0048512">
    <property type="term" value="P:circadian behavior"/>
    <property type="evidence" value="ECO:0007669"/>
    <property type="project" value="TreeGrafter"/>
</dbReference>
<reference evidence="3" key="2">
    <citation type="submission" date="2020-10" db="UniProtKB">
        <authorList>
            <consortium name="WormBaseParasite"/>
        </authorList>
    </citation>
    <scope>IDENTIFICATION</scope>
</reference>
<dbReference type="GO" id="GO:0005737">
    <property type="term" value="C:cytoplasm"/>
    <property type="evidence" value="ECO:0007669"/>
    <property type="project" value="TreeGrafter"/>
</dbReference>
<dbReference type="SMART" id="SM00875">
    <property type="entry name" value="BACK"/>
    <property type="match status" value="1"/>
</dbReference>
<evidence type="ECO:0000313" key="2">
    <source>
        <dbReference type="Proteomes" id="UP000492821"/>
    </source>
</evidence>
<dbReference type="PANTHER" id="PTHR46306:SF1">
    <property type="entry name" value="BTB_POZ DOMAIN-CONTAINING PROTEIN 9"/>
    <property type="match status" value="1"/>
</dbReference>
<reference evidence="2" key="1">
    <citation type="journal article" date="2013" name="Genetics">
        <title>The draft genome and transcriptome of Panagrellus redivivus are shaped by the harsh demands of a free-living lifestyle.</title>
        <authorList>
            <person name="Srinivasan J."/>
            <person name="Dillman A.R."/>
            <person name="Macchietto M.G."/>
            <person name="Heikkinen L."/>
            <person name="Lakso M."/>
            <person name="Fracchia K.M."/>
            <person name="Antoshechkin I."/>
            <person name="Mortazavi A."/>
            <person name="Wong G."/>
            <person name="Sternberg P.W."/>
        </authorList>
    </citation>
    <scope>NUCLEOTIDE SEQUENCE [LARGE SCALE GENOMIC DNA]</scope>
    <source>
        <strain evidence="2">MT8872</strain>
    </source>
</reference>
<dbReference type="Proteomes" id="UP000492821">
    <property type="component" value="Unassembled WGS sequence"/>
</dbReference>
<dbReference type="SUPFAM" id="SSF54695">
    <property type="entry name" value="POZ domain"/>
    <property type="match status" value="1"/>
</dbReference>
<sequence length="535" mass="61619">MSIGTGCPAKENRDLFLNERPSDVTIVVEGAEFPAHRNILVQRCEYFKTMFESGMIESTSNRIEIHETSVECFKSVLEWIYTGTVQFTSVDHVLEALRLAQVYNITELVNLTVDCLKHECTVGNVCYIVNEAVLLSLNALTAFSLGFICKRFSEIIKRKSFKMLSLDALGEILMYAVIGTPPDVVFHAVLYWMKTNPSKYEDFPDIVKLLPLKFISIKKLKAFPTTNRHTNVLFDLAREHREKMDDYTQMPNENIALPKFGIKVISGGETSFFEKDNAILKHKIELPQEGILIDLGHCFMINSIKMQLVDNAKLNYFFWISVSSDNYEWTRVVDYSEYIYRGLQELYFEPQLVRYIRICGSAPINQTFKISRFEALYTMKPFEIDAETGLLIPSTNVASLKKGAVVIKDNFKFQQTPLASTSDKDPSYIGYMVHNLGNGEIILQLPQAYLLDTMTLLLHNKKNHVFSYIIDVSVDKMYWNQVFWEFEVTGKRDISFDSQPVVFVKITSIYCSPDFYINRVYFECFAKTLLETEIF</sequence>
<dbReference type="SMART" id="SM00225">
    <property type="entry name" value="BTB"/>
    <property type="match status" value="1"/>
</dbReference>
<dbReference type="InterPro" id="IPR008979">
    <property type="entry name" value="Galactose-bd-like_sf"/>
</dbReference>
<feature type="domain" description="BTB" evidence="1">
    <location>
        <begin position="22"/>
        <end position="89"/>
    </location>
</feature>
<evidence type="ECO:0000313" key="3">
    <source>
        <dbReference type="WBParaSite" id="Pan_g15893.t1"/>
    </source>
</evidence>
<dbReference type="Pfam" id="PF00651">
    <property type="entry name" value="BTB"/>
    <property type="match status" value="1"/>
</dbReference>
<dbReference type="GO" id="GO:0050804">
    <property type="term" value="P:modulation of chemical synaptic transmission"/>
    <property type="evidence" value="ECO:0007669"/>
    <property type="project" value="TreeGrafter"/>
</dbReference>
<dbReference type="Gene3D" id="1.25.40.420">
    <property type="match status" value="1"/>
</dbReference>
<dbReference type="PROSITE" id="PS50097">
    <property type="entry name" value="BTB"/>
    <property type="match status" value="1"/>
</dbReference>
<evidence type="ECO:0000259" key="1">
    <source>
        <dbReference type="PROSITE" id="PS50097"/>
    </source>
</evidence>
<dbReference type="AlphaFoldDB" id="A0A7E4V2W7"/>
<dbReference type="Gene3D" id="2.60.120.260">
    <property type="entry name" value="Galactose-binding domain-like"/>
    <property type="match status" value="1"/>
</dbReference>
<dbReference type="PANTHER" id="PTHR46306">
    <property type="entry name" value="BTB/POZ DOMAIN-CONTAINING PROTEIN 9"/>
    <property type="match status" value="1"/>
</dbReference>
<name>A0A7E4V2W7_PANRE</name>
<accession>A0A7E4V2W7</accession>
<dbReference type="Gene3D" id="3.30.710.10">
    <property type="entry name" value="Potassium Channel Kv1.1, Chain A"/>
    <property type="match status" value="1"/>
</dbReference>
<dbReference type="GO" id="GO:0008344">
    <property type="term" value="P:adult locomotory behavior"/>
    <property type="evidence" value="ECO:0007669"/>
    <property type="project" value="TreeGrafter"/>
</dbReference>
<organism evidence="2 3">
    <name type="scientific">Panagrellus redivivus</name>
    <name type="common">Microworm</name>
    <dbReference type="NCBI Taxonomy" id="6233"/>
    <lineage>
        <taxon>Eukaryota</taxon>
        <taxon>Metazoa</taxon>
        <taxon>Ecdysozoa</taxon>
        <taxon>Nematoda</taxon>
        <taxon>Chromadorea</taxon>
        <taxon>Rhabditida</taxon>
        <taxon>Tylenchina</taxon>
        <taxon>Panagrolaimomorpha</taxon>
        <taxon>Panagrolaimoidea</taxon>
        <taxon>Panagrolaimidae</taxon>
        <taxon>Panagrellus</taxon>
    </lineage>
</organism>
<dbReference type="InterPro" id="IPR052407">
    <property type="entry name" value="BTB_POZ_domain_cont_9"/>
</dbReference>
<dbReference type="InterPro" id="IPR011333">
    <property type="entry name" value="SKP1/BTB/POZ_sf"/>
</dbReference>
<keyword evidence="2" id="KW-1185">Reference proteome</keyword>